<gene>
    <name evidence="3" type="ORF">KFE25_014430</name>
</gene>
<evidence type="ECO:0000313" key="4">
    <source>
        <dbReference type="Proteomes" id="UP000751190"/>
    </source>
</evidence>
<dbReference type="InterPro" id="IPR052523">
    <property type="entry name" value="Trichothecene_AcTrans"/>
</dbReference>
<dbReference type="InterPro" id="IPR000182">
    <property type="entry name" value="GNAT_dom"/>
</dbReference>
<feature type="transmembrane region" description="Helical" evidence="1">
    <location>
        <begin position="110"/>
        <end position="132"/>
    </location>
</feature>
<reference evidence="3" key="1">
    <citation type="submission" date="2021-05" db="EMBL/GenBank/DDBJ databases">
        <title>The genome of the haptophyte Pavlova lutheri (Diacronema luteri, Pavlovales) - a model for lipid biosynthesis in eukaryotic algae.</title>
        <authorList>
            <person name="Hulatt C.J."/>
            <person name="Posewitz M.C."/>
        </authorList>
    </citation>
    <scope>NUCLEOTIDE SEQUENCE</scope>
    <source>
        <strain evidence="3">NIVA-4/92</strain>
    </source>
</reference>
<dbReference type="PANTHER" id="PTHR42791">
    <property type="entry name" value="GNAT FAMILY ACETYLTRANSFERASE"/>
    <property type="match status" value="1"/>
</dbReference>
<feature type="domain" description="N-acetyltransferase" evidence="2">
    <location>
        <begin position="211"/>
        <end position="282"/>
    </location>
</feature>
<dbReference type="AlphaFoldDB" id="A0A8J5XAP4"/>
<keyword evidence="1" id="KW-0472">Membrane</keyword>
<organism evidence="3 4">
    <name type="scientific">Diacronema lutheri</name>
    <name type="common">Unicellular marine alga</name>
    <name type="synonym">Monochrysis lutheri</name>
    <dbReference type="NCBI Taxonomy" id="2081491"/>
    <lineage>
        <taxon>Eukaryota</taxon>
        <taxon>Haptista</taxon>
        <taxon>Haptophyta</taxon>
        <taxon>Pavlovophyceae</taxon>
        <taxon>Pavlovales</taxon>
        <taxon>Pavlovaceae</taxon>
        <taxon>Diacronema</taxon>
    </lineage>
</organism>
<evidence type="ECO:0000259" key="2">
    <source>
        <dbReference type="Pfam" id="PF00583"/>
    </source>
</evidence>
<proteinExistence type="predicted"/>
<keyword evidence="4" id="KW-1185">Reference proteome</keyword>
<sequence>MKDAVEDAVANARLRIAGSSASVAPAGVVRVLGPEDEARATELLARAFSGERGGCGADERAEPERAEPERAFDWALGPRMRARALAEPDGAARSVKEAEMRAQRAAWYDYYLRWVVLAGLRYGLVIGLFLGAPSAALGQPDRPDRDRDGRSELAAVAVVLPPGRGWVADTSSWGARARPHMYAIGLRLGGPPPDEWRPADFPPGTSARMRAIGAAGARARAAARSERGWHLYCLATRREHQRAGCAAALLRVLCDVADADGRECFAEAASPRVRALLGRFGFRSARDATPVMPAAADTPDGGKAEPPPTVVLMRRPAAG</sequence>
<evidence type="ECO:0000313" key="3">
    <source>
        <dbReference type="EMBL" id="KAG8459867.1"/>
    </source>
</evidence>
<accession>A0A8J5XAP4</accession>
<dbReference type="Proteomes" id="UP000751190">
    <property type="component" value="Unassembled WGS sequence"/>
</dbReference>
<dbReference type="PANTHER" id="PTHR42791:SF1">
    <property type="entry name" value="N-ACETYLTRANSFERASE DOMAIN-CONTAINING PROTEIN"/>
    <property type="match status" value="1"/>
</dbReference>
<dbReference type="SUPFAM" id="SSF55729">
    <property type="entry name" value="Acyl-CoA N-acyltransferases (Nat)"/>
    <property type="match status" value="1"/>
</dbReference>
<name>A0A8J5XAP4_DIALT</name>
<protein>
    <recommendedName>
        <fullName evidence="2">N-acetyltransferase domain-containing protein</fullName>
    </recommendedName>
</protein>
<dbReference type="InterPro" id="IPR016181">
    <property type="entry name" value="Acyl_CoA_acyltransferase"/>
</dbReference>
<comment type="caution">
    <text evidence="3">The sequence shown here is derived from an EMBL/GenBank/DDBJ whole genome shotgun (WGS) entry which is preliminary data.</text>
</comment>
<evidence type="ECO:0000256" key="1">
    <source>
        <dbReference type="SAM" id="Phobius"/>
    </source>
</evidence>
<dbReference type="GO" id="GO:0016747">
    <property type="term" value="F:acyltransferase activity, transferring groups other than amino-acyl groups"/>
    <property type="evidence" value="ECO:0007669"/>
    <property type="project" value="InterPro"/>
</dbReference>
<keyword evidence="1" id="KW-0812">Transmembrane</keyword>
<keyword evidence="1" id="KW-1133">Transmembrane helix</keyword>
<dbReference type="Gene3D" id="3.40.630.30">
    <property type="match status" value="1"/>
</dbReference>
<dbReference type="Pfam" id="PF00583">
    <property type="entry name" value="Acetyltransf_1"/>
    <property type="match status" value="1"/>
</dbReference>
<dbReference type="EMBL" id="JAGTXO010000037">
    <property type="protein sequence ID" value="KAG8459867.1"/>
    <property type="molecule type" value="Genomic_DNA"/>
</dbReference>